<proteinExistence type="predicted"/>
<keyword evidence="2" id="KW-1185">Reference proteome</keyword>
<dbReference type="EMBL" id="JADEVV010000020">
    <property type="protein sequence ID" value="MBE9253941.1"/>
    <property type="molecule type" value="Genomic_DNA"/>
</dbReference>
<evidence type="ECO:0000313" key="1">
    <source>
        <dbReference type="EMBL" id="MBE9253941.1"/>
    </source>
</evidence>
<sequence>MNEPKQTETVQVVEKVSAILSPYFIVIVGLFLADGNFLIGIALVFVGVFSLLKLSWQDVQTGVEKVKGFFAEKP</sequence>
<evidence type="ECO:0000313" key="2">
    <source>
        <dbReference type="Proteomes" id="UP000658720"/>
    </source>
</evidence>
<accession>A0ABR9VUM8</accession>
<organism evidence="1 2">
    <name type="scientific">Synechocystis salina LEGE 00031</name>
    <dbReference type="NCBI Taxonomy" id="1828736"/>
    <lineage>
        <taxon>Bacteria</taxon>
        <taxon>Bacillati</taxon>
        <taxon>Cyanobacteriota</taxon>
        <taxon>Cyanophyceae</taxon>
        <taxon>Synechococcales</taxon>
        <taxon>Merismopediaceae</taxon>
        <taxon>Synechocystis</taxon>
    </lineage>
</organism>
<gene>
    <name evidence="1" type="ORF">IQ217_08805</name>
</gene>
<dbReference type="RefSeq" id="WP_194019661.1">
    <property type="nucleotide sequence ID" value="NZ_JADEVV010000020.1"/>
</dbReference>
<protein>
    <submittedName>
        <fullName evidence="1">Uncharacterized protein</fullName>
    </submittedName>
</protein>
<name>A0ABR9VUM8_9SYNC</name>
<dbReference type="Proteomes" id="UP000658720">
    <property type="component" value="Unassembled WGS sequence"/>
</dbReference>
<reference evidence="1 2" key="1">
    <citation type="submission" date="2020-10" db="EMBL/GenBank/DDBJ databases">
        <authorList>
            <person name="Castelo-Branco R."/>
            <person name="Eusebio N."/>
            <person name="Adriana R."/>
            <person name="Vieira A."/>
            <person name="Brugerolle De Fraissinette N."/>
            <person name="Rezende De Castro R."/>
            <person name="Schneider M.P."/>
            <person name="Vasconcelos V."/>
            <person name="Leao P.N."/>
        </authorList>
    </citation>
    <scope>NUCLEOTIDE SEQUENCE [LARGE SCALE GENOMIC DNA]</scope>
    <source>
        <strain evidence="1 2">LEGE 00031</strain>
    </source>
</reference>
<comment type="caution">
    <text evidence="1">The sequence shown here is derived from an EMBL/GenBank/DDBJ whole genome shotgun (WGS) entry which is preliminary data.</text>
</comment>